<protein>
    <submittedName>
        <fullName evidence="2">Transcriptional activator</fullName>
    </submittedName>
</protein>
<evidence type="ECO:0000259" key="1">
    <source>
        <dbReference type="Pfam" id="PF03704"/>
    </source>
</evidence>
<dbReference type="AlphaFoldDB" id="A0A318RYR6"/>
<reference evidence="2 3" key="1">
    <citation type="submission" date="2018-06" db="EMBL/GenBank/DDBJ databases">
        <title>Genomic Encyclopedia of Type Strains, Phase IV (KMG-IV): sequencing the most valuable type-strain genomes for metagenomic binning, comparative biology and taxonomic classification.</title>
        <authorList>
            <person name="Goeker M."/>
        </authorList>
    </citation>
    <scope>NUCLEOTIDE SEQUENCE [LARGE SCALE GENOMIC DNA]</scope>
    <source>
        <strain evidence="2 3">DSM 45521</strain>
    </source>
</reference>
<organism evidence="2 3">
    <name type="scientific">Williamsia limnetica</name>
    <dbReference type="NCBI Taxonomy" id="882452"/>
    <lineage>
        <taxon>Bacteria</taxon>
        <taxon>Bacillati</taxon>
        <taxon>Actinomycetota</taxon>
        <taxon>Actinomycetes</taxon>
        <taxon>Mycobacteriales</taxon>
        <taxon>Nocardiaceae</taxon>
        <taxon>Williamsia</taxon>
    </lineage>
</organism>
<dbReference type="Pfam" id="PF03704">
    <property type="entry name" value="BTAD"/>
    <property type="match status" value="1"/>
</dbReference>
<evidence type="ECO:0000313" key="2">
    <source>
        <dbReference type="EMBL" id="PYE19105.1"/>
    </source>
</evidence>
<gene>
    <name evidence="2" type="ORF">DFR67_10315</name>
</gene>
<comment type="caution">
    <text evidence="2">The sequence shown here is derived from an EMBL/GenBank/DDBJ whole genome shotgun (WGS) entry which is preliminary data.</text>
</comment>
<dbReference type="Proteomes" id="UP000247591">
    <property type="component" value="Unassembled WGS sequence"/>
</dbReference>
<proteinExistence type="predicted"/>
<dbReference type="EMBL" id="QJSP01000003">
    <property type="protein sequence ID" value="PYE19105.1"/>
    <property type="molecule type" value="Genomic_DNA"/>
</dbReference>
<keyword evidence="3" id="KW-1185">Reference proteome</keyword>
<dbReference type="SUPFAM" id="SSF48452">
    <property type="entry name" value="TPR-like"/>
    <property type="match status" value="1"/>
</dbReference>
<feature type="domain" description="Bacterial transcriptional activator" evidence="1">
    <location>
        <begin position="3"/>
        <end position="60"/>
    </location>
</feature>
<name>A0A318RYR6_WILLI</name>
<dbReference type="Gene3D" id="1.25.40.10">
    <property type="entry name" value="Tetratricopeptide repeat domain"/>
    <property type="match status" value="1"/>
</dbReference>
<accession>A0A318RYR6</accession>
<dbReference type="InterPro" id="IPR011990">
    <property type="entry name" value="TPR-like_helical_dom_sf"/>
</dbReference>
<evidence type="ECO:0000313" key="3">
    <source>
        <dbReference type="Proteomes" id="UP000247591"/>
    </source>
</evidence>
<sequence>MADPVAAERHLQAALDLWRGPALADFRHQRFADNEVHRLSALRSVAIEGFFEAGLLLGRDST</sequence>
<dbReference type="InterPro" id="IPR005158">
    <property type="entry name" value="BTAD"/>
</dbReference>